<comment type="subcellular location">
    <subcellularLocation>
        <location evidence="1">Membrane</location>
        <topology evidence="1">Multi-pass membrane protein</topology>
    </subcellularLocation>
</comment>
<protein>
    <recommendedName>
        <fullName evidence="17">Ionotropic glutamate receptor C-terminal domain-containing protein</fullName>
    </recommendedName>
</protein>
<keyword evidence="10" id="KW-1071">Ligand-gated ion channel</keyword>
<feature type="transmembrane region" description="Helical" evidence="12">
    <location>
        <begin position="230"/>
        <end position="252"/>
    </location>
</feature>
<dbReference type="InterPro" id="IPR019594">
    <property type="entry name" value="Glu/Gly-bd"/>
</dbReference>
<dbReference type="PANTHER" id="PTHR18966">
    <property type="entry name" value="IONOTROPIC GLUTAMATE RECEPTOR"/>
    <property type="match status" value="1"/>
</dbReference>
<evidence type="ECO:0000259" key="14">
    <source>
        <dbReference type="SMART" id="SM00918"/>
    </source>
</evidence>
<keyword evidence="7 12" id="KW-0472">Membrane</keyword>
<keyword evidence="11" id="KW-0407">Ion channel</keyword>
<evidence type="ECO:0000313" key="16">
    <source>
        <dbReference type="Proteomes" id="UP000245119"/>
    </source>
</evidence>
<dbReference type="AlphaFoldDB" id="A0A2T7NYR5"/>
<comment type="caution">
    <text evidence="15">The sequence shown here is derived from an EMBL/GenBank/DDBJ whole genome shotgun (WGS) entry which is preliminary data.</text>
</comment>
<gene>
    <name evidence="15" type="ORF">C0Q70_13975</name>
</gene>
<dbReference type="FunFam" id="3.40.190.10:FF:000078">
    <property type="entry name" value="glutamate receptor ionotropic, NMDA 3B"/>
    <property type="match status" value="1"/>
</dbReference>
<evidence type="ECO:0000256" key="12">
    <source>
        <dbReference type="SAM" id="Phobius"/>
    </source>
</evidence>
<feature type="transmembrane region" description="Helical" evidence="12">
    <location>
        <begin position="352"/>
        <end position="371"/>
    </location>
</feature>
<accession>A0A2T7NYR5</accession>
<dbReference type="SUPFAM" id="SSF53850">
    <property type="entry name" value="Periplasmic binding protein-like II"/>
    <property type="match status" value="1"/>
</dbReference>
<dbReference type="InterPro" id="IPR015683">
    <property type="entry name" value="Ionotropic_Glu_rcpt"/>
</dbReference>
<name>A0A2T7NYR5_POMCA</name>
<keyword evidence="4 12" id="KW-1133">Transmembrane helix</keyword>
<dbReference type="Gene3D" id="3.40.190.10">
    <property type="entry name" value="Periplasmic binding protein-like II"/>
    <property type="match status" value="1"/>
</dbReference>
<dbReference type="SMART" id="SM00079">
    <property type="entry name" value="PBPe"/>
    <property type="match status" value="1"/>
</dbReference>
<reference evidence="15 16" key="1">
    <citation type="submission" date="2018-04" db="EMBL/GenBank/DDBJ databases">
        <title>The genome of golden apple snail Pomacea canaliculata provides insight into stress tolerance and invasive adaptation.</title>
        <authorList>
            <person name="Liu C."/>
            <person name="Liu B."/>
            <person name="Ren Y."/>
            <person name="Zhang Y."/>
            <person name="Wang H."/>
            <person name="Li S."/>
            <person name="Jiang F."/>
            <person name="Yin L."/>
            <person name="Zhang G."/>
            <person name="Qian W."/>
            <person name="Fan W."/>
        </authorList>
    </citation>
    <scope>NUCLEOTIDE SEQUENCE [LARGE SCALE GENOMIC DNA]</scope>
    <source>
        <strain evidence="15">SZHN2017</strain>
        <tissue evidence="15">Muscle</tissue>
    </source>
</reference>
<dbReference type="InterPro" id="IPR001320">
    <property type="entry name" value="Iontro_rcpt_C"/>
</dbReference>
<evidence type="ECO:0000256" key="3">
    <source>
        <dbReference type="ARBA" id="ARBA00022692"/>
    </source>
</evidence>
<feature type="transmembrane region" description="Helical" evidence="12">
    <location>
        <begin position="428"/>
        <end position="451"/>
    </location>
</feature>
<evidence type="ECO:0000256" key="8">
    <source>
        <dbReference type="ARBA" id="ARBA00023170"/>
    </source>
</evidence>
<keyword evidence="3 12" id="KW-0812">Transmembrane</keyword>
<evidence type="ECO:0000256" key="7">
    <source>
        <dbReference type="ARBA" id="ARBA00023136"/>
    </source>
</evidence>
<keyword evidence="2" id="KW-0813">Transport</keyword>
<keyword evidence="6" id="KW-0406">Ion transport</keyword>
<dbReference type="STRING" id="400727.A0A2T7NYR5"/>
<evidence type="ECO:0008006" key="17">
    <source>
        <dbReference type="Google" id="ProtNLM"/>
    </source>
</evidence>
<evidence type="ECO:0000256" key="6">
    <source>
        <dbReference type="ARBA" id="ARBA00023065"/>
    </source>
</evidence>
<dbReference type="GO" id="GO:0043226">
    <property type="term" value="C:organelle"/>
    <property type="evidence" value="ECO:0007669"/>
    <property type="project" value="UniProtKB-ARBA"/>
</dbReference>
<feature type="domain" description="Ionotropic glutamate receptor C-terminal" evidence="13">
    <location>
        <begin position="31"/>
        <end position="403"/>
    </location>
</feature>
<keyword evidence="9" id="KW-0325">Glycoprotein</keyword>
<dbReference type="GO" id="GO:0015276">
    <property type="term" value="F:ligand-gated monoatomic ion channel activity"/>
    <property type="evidence" value="ECO:0007669"/>
    <property type="project" value="InterPro"/>
</dbReference>
<dbReference type="GO" id="GO:0005886">
    <property type="term" value="C:plasma membrane"/>
    <property type="evidence" value="ECO:0007669"/>
    <property type="project" value="UniProtKB-ARBA"/>
</dbReference>
<evidence type="ECO:0000256" key="5">
    <source>
        <dbReference type="ARBA" id="ARBA00023054"/>
    </source>
</evidence>
<evidence type="ECO:0000256" key="10">
    <source>
        <dbReference type="ARBA" id="ARBA00023286"/>
    </source>
</evidence>
<dbReference type="OrthoDB" id="5984008at2759"/>
<evidence type="ECO:0000259" key="13">
    <source>
        <dbReference type="SMART" id="SM00079"/>
    </source>
</evidence>
<dbReference type="SMART" id="SM00918">
    <property type="entry name" value="Lig_chan-Glu_bd"/>
    <property type="match status" value="1"/>
</dbReference>
<evidence type="ECO:0000256" key="11">
    <source>
        <dbReference type="ARBA" id="ARBA00023303"/>
    </source>
</evidence>
<feature type="transmembrane region" description="Helical" evidence="12">
    <location>
        <begin position="196"/>
        <end position="218"/>
    </location>
</feature>
<evidence type="ECO:0000256" key="4">
    <source>
        <dbReference type="ARBA" id="ARBA00022989"/>
    </source>
</evidence>
<keyword evidence="5" id="KW-0175">Coiled coil</keyword>
<feature type="domain" description="Ionotropic glutamate receptor L-glutamate and glycine-binding" evidence="14">
    <location>
        <begin position="38"/>
        <end position="96"/>
    </location>
</feature>
<proteinExistence type="predicted"/>
<evidence type="ECO:0000256" key="9">
    <source>
        <dbReference type="ARBA" id="ARBA00023180"/>
    </source>
</evidence>
<dbReference type="Pfam" id="PF10613">
    <property type="entry name" value="Lig_chan-Glu_bd"/>
    <property type="match status" value="1"/>
</dbReference>
<dbReference type="Proteomes" id="UP000245119">
    <property type="component" value="Linkage Group LG8"/>
</dbReference>
<dbReference type="EMBL" id="PZQS01000008">
    <property type="protein sequence ID" value="PVD26304.1"/>
    <property type="molecule type" value="Genomic_DNA"/>
</dbReference>
<dbReference type="Pfam" id="PF00060">
    <property type="entry name" value="Lig_chan"/>
    <property type="match status" value="1"/>
</dbReference>
<evidence type="ECO:0000313" key="15">
    <source>
        <dbReference type="EMBL" id="PVD26304.1"/>
    </source>
</evidence>
<evidence type="ECO:0000256" key="2">
    <source>
        <dbReference type="ARBA" id="ARBA00022448"/>
    </source>
</evidence>
<evidence type="ECO:0000256" key="1">
    <source>
        <dbReference type="ARBA" id="ARBA00004141"/>
    </source>
</evidence>
<sequence>MRQHGLSIGCVYSKKQTECRQIDRTERRNQETDTPIKPYLQHLDVNGSTEYDGYIQELLEEVGRLTNVDFKIHSLNTVYGALVDGSWTGLVGDVVNKKVELVAAPLTMTSSRNKVLDFSVPFQDFGPVIVMRRPRNEQPSFGERFSRIFAPLSHSVWLMALVAYFITSVVLYIICHCNPYEWRHLYRDGQATYREGESFTCMNAFWFMMSTWMLQGFVRAPRSLGGRLVVTFWWMFIIAFLLTYTASLANLLRVGPSSMDDEHYSRILNFEDLAKQTEVSYGFLGGGSTETYFKNAKVPHLKTIWSQVNKRKTATSSTEKGIEKVRNSPDSRPFAFIMESSMAKYMLRQEPCNLYMVSDLTVSGAYALAYLPGWDLARQVDEALLIMRENGTLKLLEDRWFRGQCEGNIVDPTYWEKMKGTPFYPVDLGSFSGALVILLAGVVAGSLVTVLEIIIFKKAELAEDEATLPMKTSNKQEEQNKIKADNQLGINESVTDV</sequence>
<dbReference type="FunFam" id="1.10.287.70:FF:000143">
    <property type="entry name" value="Probable glutamate receptor"/>
    <property type="match status" value="1"/>
</dbReference>
<dbReference type="Gene3D" id="1.10.287.70">
    <property type="match status" value="1"/>
</dbReference>
<keyword evidence="16" id="KW-1185">Reference proteome</keyword>
<feature type="transmembrane region" description="Helical" evidence="12">
    <location>
        <begin position="156"/>
        <end position="175"/>
    </location>
</feature>
<organism evidence="15 16">
    <name type="scientific">Pomacea canaliculata</name>
    <name type="common">Golden apple snail</name>
    <dbReference type="NCBI Taxonomy" id="400727"/>
    <lineage>
        <taxon>Eukaryota</taxon>
        <taxon>Metazoa</taxon>
        <taxon>Spiralia</taxon>
        <taxon>Lophotrochozoa</taxon>
        <taxon>Mollusca</taxon>
        <taxon>Gastropoda</taxon>
        <taxon>Caenogastropoda</taxon>
        <taxon>Architaenioglossa</taxon>
        <taxon>Ampullarioidea</taxon>
        <taxon>Ampullariidae</taxon>
        <taxon>Pomacea</taxon>
    </lineage>
</organism>
<keyword evidence="8" id="KW-0675">Receptor</keyword>